<dbReference type="FunCoup" id="G0VHH2">
    <property type="interactions" value="139"/>
</dbReference>
<dbReference type="Pfam" id="PF00484">
    <property type="entry name" value="Pro_CA"/>
    <property type="match status" value="1"/>
</dbReference>
<dbReference type="OMA" id="CGGIWAS"/>
<reference evidence="9 10" key="1">
    <citation type="journal article" date="2011" name="Proc. Natl. Acad. Sci. U.S.A.">
        <title>Evolutionary erosion of yeast sex chromosomes by mating-type switching accidents.</title>
        <authorList>
            <person name="Gordon J.L."/>
            <person name="Armisen D."/>
            <person name="Proux-Wera E."/>
            <person name="Oheigeartaigh S.S."/>
            <person name="Byrne K.P."/>
            <person name="Wolfe K.H."/>
        </authorList>
    </citation>
    <scope>NUCLEOTIDE SEQUENCE [LARGE SCALE GENOMIC DNA]</scope>
    <source>
        <strain evidence="10">ATCC 76901 / BCRC 22586 / CBS 4309 / NBRC 1992 / NRRL Y-12630</strain>
    </source>
</reference>
<evidence type="ECO:0000256" key="5">
    <source>
        <dbReference type="ARBA" id="ARBA00023239"/>
    </source>
</evidence>
<dbReference type="Proteomes" id="UP000001640">
    <property type="component" value="Chromosome 7"/>
</dbReference>
<evidence type="ECO:0000256" key="8">
    <source>
        <dbReference type="RuleBase" id="RU003956"/>
    </source>
</evidence>
<dbReference type="InterPro" id="IPR036874">
    <property type="entry name" value="Carbonic_anhydrase_sf"/>
</dbReference>
<dbReference type="EC" id="4.2.1.1" evidence="2 8"/>
<dbReference type="GO" id="GO:0008270">
    <property type="term" value="F:zinc ion binding"/>
    <property type="evidence" value="ECO:0007669"/>
    <property type="project" value="UniProtKB-UniRule"/>
</dbReference>
<protein>
    <recommendedName>
        <fullName evidence="2 8">Carbonic anhydrase</fullName>
        <ecNumber evidence="2 8">4.2.1.1</ecNumber>
    </recommendedName>
    <alternativeName>
        <fullName evidence="8">Carbonate dehydratase</fullName>
    </alternativeName>
</protein>
<evidence type="ECO:0000256" key="6">
    <source>
        <dbReference type="ARBA" id="ARBA00048348"/>
    </source>
</evidence>
<dbReference type="Gene3D" id="3.40.1050.10">
    <property type="entry name" value="Carbonic anhydrase"/>
    <property type="match status" value="1"/>
</dbReference>
<dbReference type="GO" id="GO:0071244">
    <property type="term" value="P:cellular response to carbon dioxide"/>
    <property type="evidence" value="ECO:0007669"/>
    <property type="project" value="EnsemblFungi"/>
</dbReference>
<evidence type="ECO:0000256" key="2">
    <source>
        <dbReference type="ARBA" id="ARBA00012925"/>
    </source>
</evidence>
<dbReference type="AlphaFoldDB" id="G0VHH2"/>
<feature type="binding site" evidence="7">
    <location>
        <position position="68"/>
    </location>
    <ligand>
        <name>Zn(2+)</name>
        <dbReference type="ChEBI" id="CHEBI:29105"/>
    </ligand>
</feature>
<accession>G0VHH2</accession>
<organism evidence="9 10">
    <name type="scientific">Naumovozyma castellii</name>
    <name type="common">Yeast</name>
    <name type="synonym">Saccharomyces castellii</name>
    <dbReference type="NCBI Taxonomy" id="27288"/>
    <lineage>
        <taxon>Eukaryota</taxon>
        <taxon>Fungi</taxon>
        <taxon>Dikarya</taxon>
        <taxon>Ascomycota</taxon>
        <taxon>Saccharomycotina</taxon>
        <taxon>Saccharomycetes</taxon>
        <taxon>Saccharomycetales</taxon>
        <taxon>Saccharomycetaceae</taxon>
        <taxon>Naumovozyma</taxon>
    </lineage>
</organism>
<comment type="catalytic activity">
    <reaction evidence="6 8">
        <text>hydrogencarbonate + H(+) = CO2 + H2O</text>
        <dbReference type="Rhea" id="RHEA:10748"/>
        <dbReference type="ChEBI" id="CHEBI:15377"/>
        <dbReference type="ChEBI" id="CHEBI:15378"/>
        <dbReference type="ChEBI" id="CHEBI:16526"/>
        <dbReference type="ChEBI" id="CHEBI:17544"/>
        <dbReference type="EC" id="4.2.1.1"/>
    </reaction>
</comment>
<comment type="similarity">
    <text evidence="1 8">Belongs to the beta-class carbonic anhydrase family.</text>
</comment>
<dbReference type="GeneID" id="96904943"/>
<evidence type="ECO:0000256" key="1">
    <source>
        <dbReference type="ARBA" id="ARBA00006217"/>
    </source>
</evidence>
<proteinExistence type="inferred from homology"/>
<comment type="cofactor">
    <cofactor evidence="7">
        <name>Zn(2+)</name>
        <dbReference type="ChEBI" id="CHEBI:29105"/>
    </cofactor>
    <text evidence="7">Binds 1 zinc ion per subunit.</text>
</comment>
<feature type="binding site" evidence="7">
    <location>
        <position position="126"/>
    </location>
    <ligand>
        <name>Zn(2+)</name>
        <dbReference type="ChEBI" id="CHEBI:29105"/>
    </ligand>
</feature>
<evidence type="ECO:0000256" key="4">
    <source>
        <dbReference type="ARBA" id="ARBA00022833"/>
    </source>
</evidence>
<dbReference type="OrthoDB" id="10248475at2759"/>
<dbReference type="GO" id="GO:0034599">
    <property type="term" value="P:cellular response to oxidative stress"/>
    <property type="evidence" value="ECO:0007669"/>
    <property type="project" value="EnsemblFungi"/>
</dbReference>
<evidence type="ECO:0000313" key="9">
    <source>
        <dbReference type="EMBL" id="CCC71278.1"/>
    </source>
</evidence>
<keyword evidence="5 8" id="KW-0456">Lyase</keyword>
<dbReference type="PANTHER" id="PTHR11002:SF76">
    <property type="entry name" value="CARBONIC ANHYDRASE"/>
    <property type="match status" value="1"/>
</dbReference>
<dbReference type="eggNOG" id="KOG1578">
    <property type="taxonomic scope" value="Eukaryota"/>
</dbReference>
<dbReference type="PROSITE" id="PS00705">
    <property type="entry name" value="PROK_CO2_ANHYDRASE_2"/>
    <property type="match status" value="1"/>
</dbReference>
<dbReference type="InterPro" id="IPR015892">
    <property type="entry name" value="Carbonic_anhydrase_CS"/>
</dbReference>
<dbReference type="GO" id="GO:0004089">
    <property type="term" value="F:carbonate dehydratase activity"/>
    <property type="evidence" value="ECO:0007669"/>
    <property type="project" value="UniProtKB-UniRule"/>
</dbReference>
<comment type="function">
    <text evidence="8">Reversible hydration of carbon dioxide.</text>
</comment>
<dbReference type="InParanoid" id="G0VHH2"/>
<keyword evidence="4 7" id="KW-0862">Zinc</keyword>
<dbReference type="SMART" id="SM00947">
    <property type="entry name" value="Pro_CA"/>
    <property type="match status" value="1"/>
</dbReference>
<dbReference type="STRING" id="1064592.G0VHH2"/>
<dbReference type="EMBL" id="HE576758">
    <property type="protein sequence ID" value="CCC71278.1"/>
    <property type="molecule type" value="Genomic_DNA"/>
</dbReference>
<dbReference type="InterPro" id="IPR001765">
    <property type="entry name" value="Carbonic_anhydrase"/>
</dbReference>
<dbReference type="SUPFAM" id="SSF53056">
    <property type="entry name" value="beta-carbonic anhydrase, cab"/>
    <property type="match status" value="1"/>
</dbReference>
<dbReference type="KEGG" id="ncs:NCAS_0G03910"/>
<feature type="binding site" evidence="7">
    <location>
        <position position="123"/>
    </location>
    <ligand>
        <name>Zn(2+)</name>
        <dbReference type="ChEBI" id="CHEBI:29105"/>
    </ligand>
</feature>
<evidence type="ECO:0000313" key="10">
    <source>
        <dbReference type="Proteomes" id="UP000001640"/>
    </source>
</evidence>
<name>G0VHH2_NAUCA</name>
<gene>
    <name evidence="9" type="primary">NCAS0G03910</name>
    <name evidence="9" type="ordered locus">NCAS_0G03910</name>
</gene>
<reference key="2">
    <citation type="submission" date="2011-08" db="EMBL/GenBank/DDBJ databases">
        <title>Genome sequence of Naumovozyma castellii.</title>
        <authorList>
            <person name="Gordon J.L."/>
            <person name="Armisen D."/>
            <person name="Proux-Wera E."/>
            <person name="OhEigeartaigh S.S."/>
            <person name="Byrne K.P."/>
            <person name="Wolfe K.H."/>
        </authorList>
    </citation>
    <scope>NUCLEOTIDE SEQUENCE</scope>
    <source>
        <strain>Type strain:CBS 4309</strain>
    </source>
</reference>
<dbReference type="GO" id="GO:0015976">
    <property type="term" value="P:carbon utilization"/>
    <property type="evidence" value="ECO:0007669"/>
    <property type="project" value="InterPro"/>
</dbReference>
<sequence>MPHLVYENTTTLMNRKSNTPFTLSKQSKLPDLLQANEEWVHSINQTHPTLFPEHNAQGQEPHTLFIGCSDSRYNENVLGVVPGEIFTWRSIANLCLPDDSTFLSTLEYAIICLKVNKLVICGHTDCGGIMTCLRGGREALKSQQNCHSLYQYLGDIDQLYSEHANEIDQLPDERTRGKYLCIQNLKRQFNRLVHNDIVRNAIKKGQLEVYGLLYNVDTGLLETVDTLPPVTSIE</sequence>
<evidence type="ECO:0000256" key="3">
    <source>
        <dbReference type="ARBA" id="ARBA00022723"/>
    </source>
</evidence>
<dbReference type="CDD" id="cd00883">
    <property type="entry name" value="beta_CA_cladeA"/>
    <property type="match status" value="1"/>
</dbReference>
<keyword evidence="3 7" id="KW-0479">Metal-binding</keyword>
<feature type="binding site" evidence="7">
    <location>
        <position position="70"/>
    </location>
    <ligand>
        <name>Zn(2+)</name>
        <dbReference type="ChEBI" id="CHEBI:29105"/>
    </ligand>
</feature>
<keyword evidence="10" id="KW-1185">Reference proteome</keyword>
<dbReference type="GO" id="GO:0005758">
    <property type="term" value="C:mitochondrial intermembrane space"/>
    <property type="evidence" value="ECO:0007669"/>
    <property type="project" value="EnsemblFungi"/>
</dbReference>
<dbReference type="HOGENOM" id="CLU_053879_3_1_1"/>
<dbReference type="PANTHER" id="PTHR11002">
    <property type="entry name" value="CARBONIC ANHYDRASE"/>
    <property type="match status" value="1"/>
</dbReference>
<dbReference type="RefSeq" id="XP_003677630.1">
    <property type="nucleotide sequence ID" value="XM_003677582.1"/>
</dbReference>
<evidence type="ECO:0000256" key="7">
    <source>
        <dbReference type="PIRSR" id="PIRSR601765-1"/>
    </source>
</evidence>